<feature type="coiled-coil region" evidence="4">
    <location>
        <begin position="219"/>
        <end position="351"/>
    </location>
</feature>
<evidence type="ECO:0000256" key="3">
    <source>
        <dbReference type="PROSITE-ProRule" id="PRU00221"/>
    </source>
</evidence>
<feature type="non-terminal residue" evidence="5">
    <location>
        <position position="1"/>
    </location>
</feature>
<sequence length="723" mass="83382">KKKKGGEKKVKFHVLMLKIEEKEKISETVTPQCCYNKDWVAASNKQDSLKRLQCLLCGQIANSAMELSCDKHKGSEDTLIVGEQCLIEYLYENNNQCPVGKHGTCSYTRANTIMRIICDLNVICPRQFMSHFDQEAIIQKKEEDITTKTGHVCNFKGKIESIKKHLENTCPLKPLECKFKKFGCNDVLFNFNAEQHVQSQMKKHLDLLLNYITIPQNKMKRYQLNETTLIKEIEQLKLEIKGQKDKTQPLKLDNKNIQIESNLRQKWNEKKKKMKKLQNNLQQEILKYRADFELLKKEFTKKEQQMTNQHNQLKTLLQEKNEKLAQLSKQNDAYKNELDQLKFKMAIKTEEQKEPDCSSFTLNFDTFRSSKLLTTFRDHSKPVRSIDYAIFDDGQFICSGSDDRTVRVWDIENNKLIQTFNKHADEVYCVKFSTFFHCNHLQNVICSSSHNRTIRFWDFKSGRQLQLFAGHNEWVGGIEFSPFSNGRYLCSGSGDKTIRLWDVETFKSIHTFHGHSSGIWCVGFSSPQNNDNQNKNGIGAIGGNGYTICSGSFDHTIRIWDIETTKGLNVFKGHTNYVTSVKYGTNELKNIILSGSDDKSIRLWDIRAGKQVCAFKGHTSWINAVEFSPFEISNDKVIGSSTVVCSGSNDKTIRFWDIRANKKKLYSFKGDDGISCLKFLQLKKKNESNNDWDRGIYLCYGSLLGSVCIWGHPFFDNKKDGVN</sequence>
<dbReference type="EMBL" id="ASPP01009340">
    <property type="protein sequence ID" value="ETO24263.1"/>
    <property type="molecule type" value="Genomic_DNA"/>
</dbReference>
<dbReference type="Pfam" id="PF00400">
    <property type="entry name" value="WD40"/>
    <property type="match status" value="6"/>
</dbReference>
<dbReference type="PANTHER" id="PTHR22847:SF637">
    <property type="entry name" value="WD REPEAT DOMAIN 5B"/>
    <property type="match status" value="1"/>
</dbReference>
<dbReference type="GO" id="GO:0005634">
    <property type="term" value="C:nucleus"/>
    <property type="evidence" value="ECO:0007669"/>
    <property type="project" value="TreeGrafter"/>
</dbReference>
<dbReference type="CDD" id="cd00200">
    <property type="entry name" value="WD40"/>
    <property type="match status" value="1"/>
</dbReference>
<dbReference type="SUPFAM" id="SSF50978">
    <property type="entry name" value="WD40 repeat-like"/>
    <property type="match status" value="1"/>
</dbReference>
<dbReference type="PROSITE" id="PS00678">
    <property type="entry name" value="WD_REPEATS_1"/>
    <property type="match status" value="6"/>
</dbReference>
<feature type="repeat" description="WD" evidence="3">
    <location>
        <begin position="615"/>
        <end position="666"/>
    </location>
</feature>
<feature type="repeat" description="WD" evidence="3">
    <location>
        <begin position="420"/>
        <end position="467"/>
    </location>
</feature>
<dbReference type="GO" id="GO:1990234">
    <property type="term" value="C:transferase complex"/>
    <property type="evidence" value="ECO:0007669"/>
    <property type="project" value="UniProtKB-ARBA"/>
</dbReference>
<feature type="repeat" description="WD" evidence="3">
    <location>
        <begin position="468"/>
        <end position="511"/>
    </location>
</feature>
<evidence type="ECO:0000313" key="5">
    <source>
        <dbReference type="EMBL" id="ETO24263.1"/>
    </source>
</evidence>
<comment type="caution">
    <text evidence="5">The sequence shown here is derived from an EMBL/GenBank/DDBJ whole genome shotgun (WGS) entry which is preliminary data.</text>
</comment>
<keyword evidence="2" id="KW-0677">Repeat</keyword>
<dbReference type="InterPro" id="IPR036322">
    <property type="entry name" value="WD40_repeat_dom_sf"/>
</dbReference>
<reference evidence="5 6" key="1">
    <citation type="journal article" date="2013" name="Curr. Biol.">
        <title>The Genome of the Foraminiferan Reticulomyxa filosa.</title>
        <authorList>
            <person name="Glockner G."/>
            <person name="Hulsmann N."/>
            <person name="Schleicher M."/>
            <person name="Noegel A.A."/>
            <person name="Eichinger L."/>
            <person name="Gallinger C."/>
            <person name="Pawlowski J."/>
            <person name="Sierra R."/>
            <person name="Euteneuer U."/>
            <person name="Pillet L."/>
            <person name="Moustafa A."/>
            <person name="Platzer M."/>
            <person name="Groth M."/>
            <person name="Szafranski K."/>
            <person name="Schliwa M."/>
        </authorList>
    </citation>
    <scope>NUCLEOTIDE SEQUENCE [LARGE SCALE GENOMIC DNA]</scope>
</reference>
<keyword evidence="4" id="KW-0175">Coiled coil</keyword>
<evidence type="ECO:0000313" key="6">
    <source>
        <dbReference type="Proteomes" id="UP000023152"/>
    </source>
</evidence>
<dbReference type="PRINTS" id="PR00320">
    <property type="entry name" value="GPROTEINBRPT"/>
</dbReference>
<keyword evidence="1 3" id="KW-0853">WD repeat</keyword>
<gene>
    <name evidence="5" type="ORF">RFI_12897</name>
</gene>
<dbReference type="PROSITE" id="PS50294">
    <property type="entry name" value="WD_REPEATS_REGION"/>
    <property type="match status" value="4"/>
</dbReference>
<dbReference type="Proteomes" id="UP000023152">
    <property type="component" value="Unassembled WGS sequence"/>
</dbReference>
<dbReference type="InterPro" id="IPR019775">
    <property type="entry name" value="WD40_repeat_CS"/>
</dbReference>
<accession>X6NEE4</accession>
<dbReference type="Gene3D" id="2.130.10.10">
    <property type="entry name" value="YVTN repeat-like/Quinoprotein amine dehydrogenase"/>
    <property type="match status" value="2"/>
</dbReference>
<dbReference type="AlphaFoldDB" id="X6NEE4"/>
<proteinExistence type="predicted"/>
<organism evidence="5 6">
    <name type="scientific">Reticulomyxa filosa</name>
    <dbReference type="NCBI Taxonomy" id="46433"/>
    <lineage>
        <taxon>Eukaryota</taxon>
        <taxon>Sar</taxon>
        <taxon>Rhizaria</taxon>
        <taxon>Retaria</taxon>
        <taxon>Foraminifera</taxon>
        <taxon>Monothalamids</taxon>
        <taxon>Reticulomyxidae</taxon>
        <taxon>Reticulomyxa</taxon>
    </lineage>
</organism>
<dbReference type="InterPro" id="IPR001680">
    <property type="entry name" value="WD40_rpt"/>
</dbReference>
<dbReference type="InterPro" id="IPR020472">
    <property type="entry name" value="WD40_PAC1"/>
</dbReference>
<dbReference type="PROSITE" id="PS50082">
    <property type="entry name" value="WD_REPEATS_2"/>
    <property type="match status" value="6"/>
</dbReference>
<dbReference type="SMART" id="SM00320">
    <property type="entry name" value="WD40"/>
    <property type="match status" value="7"/>
</dbReference>
<name>X6NEE4_RETFI</name>
<evidence type="ECO:0000256" key="1">
    <source>
        <dbReference type="ARBA" id="ARBA00022574"/>
    </source>
</evidence>
<dbReference type="InterPro" id="IPR015943">
    <property type="entry name" value="WD40/YVTN_repeat-like_dom_sf"/>
</dbReference>
<protein>
    <submittedName>
        <fullName evidence="5">Uncharacterized protein</fullName>
    </submittedName>
</protein>
<feature type="repeat" description="WD" evidence="3">
    <location>
        <begin position="544"/>
        <end position="570"/>
    </location>
</feature>
<feature type="repeat" description="WD" evidence="3">
    <location>
        <begin position="376"/>
        <end position="419"/>
    </location>
</feature>
<evidence type="ECO:0000256" key="2">
    <source>
        <dbReference type="ARBA" id="ARBA00022737"/>
    </source>
</evidence>
<feature type="repeat" description="WD" evidence="3">
    <location>
        <begin position="571"/>
        <end position="614"/>
    </location>
</feature>
<dbReference type="PANTHER" id="PTHR22847">
    <property type="entry name" value="WD40 REPEAT PROTEIN"/>
    <property type="match status" value="1"/>
</dbReference>
<keyword evidence="6" id="KW-1185">Reference proteome</keyword>
<evidence type="ECO:0000256" key="4">
    <source>
        <dbReference type="SAM" id="Coils"/>
    </source>
</evidence>